<feature type="compositionally biased region" description="Basic and acidic residues" evidence="1">
    <location>
        <begin position="155"/>
        <end position="175"/>
    </location>
</feature>
<proteinExistence type="predicted"/>
<name>E2BCX4_HARSA</name>
<gene>
    <name evidence="2" type="ORF">EAI_05482</name>
</gene>
<feature type="region of interest" description="Disordered" evidence="1">
    <location>
        <begin position="131"/>
        <end position="175"/>
    </location>
</feature>
<accession>E2BCX4</accession>
<dbReference type="AlphaFoldDB" id="E2BCX4"/>
<evidence type="ECO:0000313" key="3">
    <source>
        <dbReference type="Proteomes" id="UP000008237"/>
    </source>
</evidence>
<evidence type="ECO:0000256" key="1">
    <source>
        <dbReference type="SAM" id="MobiDB-lite"/>
    </source>
</evidence>
<reference evidence="2 3" key="1">
    <citation type="journal article" date="2010" name="Science">
        <title>Genomic comparison of the ants Camponotus floridanus and Harpegnathos saltator.</title>
        <authorList>
            <person name="Bonasio R."/>
            <person name="Zhang G."/>
            <person name="Ye C."/>
            <person name="Mutti N.S."/>
            <person name="Fang X."/>
            <person name="Qin N."/>
            <person name="Donahue G."/>
            <person name="Yang P."/>
            <person name="Li Q."/>
            <person name="Li C."/>
            <person name="Zhang P."/>
            <person name="Huang Z."/>
            <person name="Berger S.L."/>
            <person name="Reinberg D."/>
            <person name="Wang J."/>
            <person name="Liebig J."/>
        </authorList>
    </citation>
    <scope>NUCLEOTIDE SEQUENCE [LARGE SCALE GENOMIC DNA]</scope>
    <source>
        <strain evidence="2 3">R22 G/1</strain>
    </source>
</reference>
<feature type="region of interest" description="Disordered" evidence="1">
    <location>
        <begin position="1"/>
        <end position="40"/>
    </location>
</feature>
<protein>
    <submittedName>
        <fullName evidence="2">Uncharacterized protein</fullName>
    </submittedName>
</protein>
<sequence>MGEKTSQRIRTKGNKNRQFNPKETSIPMTTNLEPKGHDQREQHYNFVPIISITEISESTTNEKVLKDIEYGNKISKEPLEKQNLIEKDSIKSKSDDSIIVTETIVKETYKDKENQNLNLNKTVTLSKEIERTTKDIEPAPEMMETSGDTVQPPRVQEEERMDHSVNDDVNEGVRT</sequence>
<keyword evidence="3" id="KW-1185">Reference proteome</keyword>
<dbReference type="EMBL" id="GL447447">
    <property type="protein sequence ID" value="EFN86454.1"/>
    <property type="molecule type" value="Genomic_DNA"/>
</dbReference>
<dbReference type="Proteomes" id="UP000008237">
    <property type="component" value="Unassembled WGS sequence"/>
</dbReference>
<feature type="compositionally biased region" description="Polar residues" evidence="1">
    <location>
        <begin position="16"/>
        <end position="32"/>
    </location>
</feature>
<dbReference type="InParanoid" id="E2BCX4"/>
<evidence type="ECO:0000313" key="2">
    <source>
        <dbReference type="EMBL" id="EFN86454.1"/>
    </source>
</evidence>
<organism evidence="3">
    <name type="scientific">Harpegnathos saltator</name>
    <name type="common">Jerdon's jumping ant</name>
    <dbReference type="NCBI Taxonomy" id="610380"/>
    <lineage>
        <taxon>Eukaryota</taxon>
        <taxon>Metazoa</taxon>
        <taxon>Ecdysozoa</taxon>
        <taxon>Arthropoda</taxon>
        <taxon>Hexapoda</taxon>
        <taxon>Insecta</taxon>
        <taxon>Pterygota</taxon>
        <taxon>Neoptera</taxon>
        <taxon>Endopterygota</taxon>
        <taxon>Hymenoptera</taxon>
        <taxon>Apocrita</taxon>
        <taxon>Aculeata</taxon>
        <taxon>Formicoidea</taxon>
        <taxon>Formicidae</taxon>
        <taxon>Ponerinae</taxon>
        <taxon>Ponerini</taxon>
        <taxon>Harpegnathos</taxon>
    </lineage>
</organism>